<proteinExistence type="predicted"/>
<keyword evidence="3" id="KW-1185">Reference proteome</keyword>
<dbReference type="Pfam" id="PF09369">
    <property type="entry name" value="MZB"/>
    <property type="match status" value="1"/>
</dbReference>
<dbReference type="Proteomes" id="UP000326169">
    <property type="component" value="Unassembled WGS sequence"/>
</dbReference>
<dbReference type="EMBL" id="BIMW01000021">
    <property type="protein sequence ID" value="GCE92513.1"/>
    <property type="molecule type" value="Genomic_DNA"/>
</dbReference>
<accession>A0A5M3SZ70</accession>
<evidence type="ECO:0000313" key="2">
    <source>
        <dbReference type="EMBL" id="GCE92513.1"/>
    </source>
</evidence>
<reference evidence="2 3" key="1">
    <citation type="journal article" date="2019" name="J Genomics">
        <title>The Draft Genome of a Hydrogen-producing Cyanobacterium, Arthrospira platensis NIES-46.</title>
        <authorList>
            <person name="Suzuki S."/>
            <person name="Yamaguchi H."/>
            <person name="Kawachi M."/>
        </authorList>
    </citation>
    <scope>NUCLEOTIDE SEQUENCE [LARGE SCALE GENOMIC DNA]</scope>
    <source>
        <strain evidence="2 3">NIES-46</strain>
    </source>
</reference>
<sequence>MPDESFWTREGLHSFIAALQLGLKEKFRGKVDHLRTTISEEPQPESNLRKSFLYLFDSIPGGTGYLRQLIRQPQELQEVFLQALEKMRTCSCKERHQDGCYQCIFAYWNSFYKDYTSQKKRRIYLENY</sequence>
<protein>
    <recommendedName>
        <fullName evidence="1">MrfA-like Zn-binding domain-containing protein</fullName>
    </recommendedName>
</protein>
<gene>
    <name evidence="2" type="ORF">NIES46_05530</name>
</gene>
<evidence type="ECO:0000259" key="1">
    <source>
        <dbReference type="Pfam" id="PF09369"/>
    </source>
</evidence>
<name>A0A5M3SZ70_LIMPL</name>
<feature type="domain" description="MrfA-like Zn-binding" evidence="1">
    <location>
        <begin position="17"/>
        <end position="104"/>
    </location>
</feature>
<organism evidence="2 3">
    <name type="scientific">Limnospira platensis NIES-46</name>
    <dbReference type="NCBI Taxonomy" id="1236695"/>
    <lineage>
        <taxon>Bacteria</taxon>
        <taxon>Bacillati</taxon>
        <taxon>Cyanobacteriota</taxon>
        <taxon>Cyanophyceae</taxon>
        <taxon>Oscillatoriophycideae</taxon>
        <taxon>Oscillatoriales</taxon>
        <taxon>Sirenicapillariaceae</taxon>
        <taxon>Limnospira</taxon>
    </lineage>
</organism>
<dbReference type="GeneID" id="301685984"/>
<dbReference type="InterPro" id="IPR018973">
    <property type="entry name" value="MZB"/>
</dbReference>
<evidence type="ECO:0000313" key="3">
    <source>
        <dbReference type="Proteomes" id="UP000326169"/>
    </source>
</evidence>
<dbReference type="RefSeq" id="WP_014274262.1">
    <property type="nucleotide sequence ID" value="NZ_BIMW01000021.1"/>
</dbReference>
<comment type="caution">
    <text evidence="2">The sequence shown here is derived from an EMBL/GenBank/DDBJ whole genome shotgun (WGS) entry which is preliminary data.</text>
</comment>